<keyword evidence="3" id="KW-1185">Reference proteome</keyword>
<dbReference type="Pfam" id="PF08818">
    <property type="entry name" value="DUF1801"/>
    <property type="match status" value="1"/>
</dbReference>
<evidence type="ECO:0000313" key="3">
    <source>
        <dbReference type="Proteomes" id="UP000628854"/>
    </source>
</evidence>
<dbReference type="RefSeq" id="WP_084391848.1">
    <property type="nucleotide sequence ID" value="NZ_BMKF01000002.1"/>
</dbReference>
<evidence type="ECO:0000259" key="1">
    <source>
        <dbReference type="Pfam" id="PF08818"/>
    </source>
</evidence>
<dbReference type="Gene3D" id="3.90.1150.200">
    <property type="match status" value="1"/>
</dbReference>
<evidence type="ECO:0000313" key="2">
    <source>
        <dbReference type="EMBL" id="GGB74824.1"/>
    </source>
</evidence>
<protein>
    <recommendedName>
        <fullName evidence="1">YdhG-like domain-containing protein</fullName>
    </recommendedName>
</protein>
<dbReference type="SUPFAM" id="SSF159888">
    <property type="entry name" value="YdhG-like"/>
    <property type="match status" value="1"/>
</dbReference>
<reference evidence="3" key="1">
    <citation type="journal article" date="2019" name="Int. J. Syst. Evol. Microbiol.">
        <title>The Global Catalogue of Microorganisms (GCM) 10K type strain sequencing project: providing services to taxonomists for standard genome sequencing and annotation.</title>
        <authorList>
            <consortium name="The Broad Institute Genomics Platform"/>
            <consortium name="The Broad Institute Genome Sequencing Center for Infectious Disease"/>
            <person name="Wu L."/>
            <person name="Ma J."/>
        </authorList>
    </citation>
    <scope>NUCLEOTIDE SEQUENCE [LARGE SCALE GENOMIC DNA]</scope>
    <source>
        <strain evidence="3">CGMCC 1.15928</strain>
    </source>
</reference>
<sequence>MRTEKPKLLAGGNPQIPKGYGDAPIEAYLSAVPGWKQQVCKALDRIICETVPGVEKAVKWNTPLYGMEKDVYFTGYHCMKAYVKVSFFKGALLDPPPPETSKVENVRYFHIREDDPIDEAQLADWMKQASKLPGEKM</sequence>
<feature type="domain" description="YdhG-like" evidence="1">
    <location>
        <begin position="36"/>
        <end position="129"/>
    </location>
</feature>
<comment type="caution">
    <text evidence="2">The sequence shown here is derived from an EMBL/GenBank/DDBJ whole genome shotgun (WGS) entry which is preliminary data.</text>
</comment>
<accession>A0ABQ1JUF8</accession>
<proteinExistence type="predicted"/>
<name>A0ABQ1JUF8_9PROT</name>
<organism evidence="2 3">
    <name type="scientific">Henriciella pelagia</name>
    <dbReference type="NCBI Taxonomy" id="1977912"/>
    <lineage>
        <taxon>Bacteria</taxon>
        <taxon>Pseudomonadati</taxon>
        <taxon>Pseudomonadota</taxon>
        <taxon>Alphaproteobacteria</taxon>
        <taxon>Hyphomonadales</taxon>
        <taxon>Hyphomonadaceae</taxon>
        <taxon>Henriciella</taxon>
    </lineage>
</organism>
<dbReference type="InterPro" id="IPR014922">
    <property type="entry name" value="YdhG-like"/>
</dbReference>
<dbReference type="Proteomes" id="UP000628854">
    <property type="component" value="Unassembled WGS sequence"/>
</dbReference>
<gene>
    <name evidence="2" type="ORF">GCM10011503_24420</name>
</gene>
<dbReference type="EMBL" id="BMKF01000002">
    <property type="protein sequence ID" value="GGB74824.1"/>
    <property type="molecule type" value="Genomic_DNA"/>
</dbReference>